<dbReference type="PROSITE" id="PS51257">
    <property type="entry name" value="PROKAR_LIPOPROTEIN"/>
    <property type="match status" value="1"/>
</dbReference>
<evidence type="ECO:0000259" key="3">
    <source>
        <dbReference type="Pfam" id="PF10988"/>
    </source>
</evidence>
<sequence>MIHRVLKGFAPLATLAGAMLVSACDGVDIQIGDPDGVPLAELDMTGAPPSELVFAGPDKVIVTKGDTLDIDVSGDEDAIAELRFSLDGDALGISRKSSDWGGTGIATIRVTTPDISTLVLAGSGDVEVASMQSAADSAVTIAGSGKARIADLDAKSLDLTIAGSGNFEASGRVDQLDLTIAGSGKADMAGLQAGGADITVAGSGDAEFASDGRVEASIMGSGTVTVNGRADCTVSSMGSGKLNCRAASTAAPNDEPEAETEPQA</sequence>
<dbReference type="Pfam" id="PF10988">
    <property type="entry name" value="DUF2807"/>
    <property type="match status" value="1"/>
</dbReference>
<keyword evidence="2" id="KW-0732">Signal</keyword>
<dbReference type="EMBL" id="JYNE01000028">
    <property type="protein sequence ID" value="KNH00704.1"/>
    <property type="molecule type" value="Genomic_DNA"/>
</dbReference>
<feature type="compositionally biased region" description="Acidic residues" evidence="1">
    <location>
        <begin position="254"/>
        <end position="264"/>
    </location>
</feature>
<feature type="signal peptide" evidence="2">
    <location>
        <begin position="1"/>
        <end position="23"/>
    </location>
</feature>
<dbReference type="Proteomes" id="UP000037446">
    <property type="component" value="Unassembled WGS sequence"/>
</dbReference>
<reference evidence="4" key="1">
    <citation type="submission" date="2015-02" db="EMBL/GenBank/DDBJ databases">
        <authorList>
            <person name="Chooi Y.-H."/>
        </authorList>
    </citation>
    <scope>NUCLEOTIDE SEQUENCE [LARGE SCALE GENOMIC DNA]</scope>
    <source>
        <strain evidence="4">LAMA 915</strain>
    </source>
</reference>
<protein>
    <recommendedName>
        <fullName evidence="3">Putative auto-transporter adhesin head GIN domain-containing protein</fullName>
    </recommendedName>
</protein>
<dbReference type="Gene3D" id="2.160.20.120">
    <property type="match status" value="1"/>
</dbReference>
<name>A0A0L1KA00_9SPHN</name>
<proteinExistence type="predicted"/>
<dbReference type="PATRIC" id="fig|1306953.7.peg.1353"/>
<evidence type="ECO:0000313" key="4">
    <source>
        <dbReference type="EMBL" id="KNH00704.1"/>
    </source>
</evidence>
<dbReference type="AlphaFoldDB" id="A0A0L1KA00"/>
<dbReference type="PANTHER" id="PTHR39200:SF1">
    <property type="entry name" value="AUTO-TRANSPORTER ADHESIN HEAD GIN DOMAIN-CONTAINING PROTEIN-RELATED"/>
    <property type="match status" value="1"/>
</dbReference>
<dbReference type="STRING" id="1306953.J121_1319"/>
<feature type="chain" id="PRO_5005554672" description="Putative auto-transporter adhesin head GIN domain-containing protein" evidence="2">
    <location>
        <begin position="24"/>
        <end position="264"/>
    </location>
</feature>
<accession>A0A0L1KA00</accession>
<evidence type="ECO:0000313" key="5">
    <source>
        <dbReference type="Proteomes" id="UP000037446"/>
    </source>
</evidence>
<dbReference type="InterPro" id="IPR021255">
    <property type="entry name" value="DUF2807"/>
</dbReference>
<evidence type="ECO:0000256" key="1">
    <source>
        <dbReference type="SAM" id="MobiDB-lite"/>
    </source>
</evidence>
<feature type="region of interest" description="Disordered" evidence="1">
    <location>
        <begin position="244"/>
        <end position="264"/>
    </location>
</feature>
<comment type="caution">
    <text evidence="4">The sequence shown here is derived from an EMBL/GenBank/DDBJ whole genome shotgun (WGS) entry which is preliminary data.</text>
</comment>
<feature type="domain" description="Putative auto-transporter adhesin head GIN" evidence="3">
    <location>
        <begin position="50"/>
        <end position="229"/>
    </location>
</feature>
<gene>
    <name evidence="4" type="ORF">J121_1319</name>
</gene>
<evidence type="ECO:0000256" key="2">
    <source>
        <dbReference type="SAM" id="SignalP"/>
    </source>
</evidence>
<dbReference type="PANTHER" id="PTHR39200">
    <property type="entry name" value="HYPOTHETICAL EXPORTED PROTEIN"/>
    <property type="match status" value="1"/>
</dbReference>
<organism evidence="4 5">
    <name type="scientific">Qipengyuania citrea LAMA 915</name>
    <dbReference type="NCBI Taxonomy" id="1306953"/>
    <lineage>
        <taxon>Bacteria</taxon>
        <taxon>Pseudomonadati</taxon>
        <taxon>Pseudomonadota</taxon>
        <taxon>Alphaproteobacteria</taxon>
        <taxon>Sphingomonadales</taxon>
        <taxon>Erythrobacteraceae</taxon>
        <taxon>Qipengyuania</taxon>
    </lineage>
</organism>